<accession>A0ABR9IWM3</accession>
<evidence type="ECO:0000313" key="2">
    <source>
        <dbReference type="Proteomes" id="UP000620262"/>
    </source>
</evidence>
<gene>
    <name evidence="1" type="ORF">H4W29_004748</name>
</gene>
<name>A0ABR9IWM3_RHIVS</name>
<organism evidence="1 2">
    <name type="scientific">Rhizobium viscosum</name>
    <name type="common">Arthrobacter viscosus</name>
    <dbReference type="NCBI Taxonomy" id="1673"/>
    <lineage>
        <taxon>Bacteria</taxon>
        <taxon>Pseudomonadati</taxon>
        <taxon>Pseudomonadota</taxon>
        <taxon>Alphaproteobacteria</taxon>
        <taxon>Hyphomicrobiales</taxon>
        <taxon>Rhizobiaceae</taxon>
        <taxon>Rhizobium/Agrobacterium group</taxon>
        <taxon>Rhizobium</taxon>
    </lineage>
</organism>
<proteinExistence type="predicted"/>
<comment type="caution">
    <text evidence="1">The sequence shown here is derived from an EMBL/GenBank/DDBJ whole genome shotgun (WGS) entry which is preliminary data.</text>
</comment>
<protein>
    <submittedName>
        <fullName evidence="1">Uncharacterized protein</fullName>
    </submittedName>
</protein>
<dbReference type="Proteomes" id="UP000620262">
    <property type="component" value="Unassembled WGS sequence"/>
</dbReference>
<dbReference type="EMBL" id="JADBEC010000002">
    <property type="protein sequence ID" value="MBE1507503.1"/>
    <property type="molecule type" value="Genomic_DNA"/>
</dbReference>
<evidence type="ECO:0000313" key="1">
    <source>
        <dbReference type="EMBL" id="MBE1507503.1"/>
    </source>
</evidence>
<reference evidence="1 2" key="1">
    <citation type="submission" date="2020-10" db="EMBL/GenBank/DDBJ databases">
        <title>Sequencing the genomes of 1000 actinobacteria strains.</title>
        <authorList>
            <person name="Klenk H.-P."/>
        </authorList>
    </citation>
    <scope>NUCLEOTIDE SEQUENCE [LARGE SCALE GENOMIC DNA]</scope>
    <source>
        <strain evidence="1 2">DSM 7307</strain>
    </source>
</reference>
<keyword evidence="2" id="KW-1185">Reference proteome</keyword>
<sequence>MQNYYDNVPGVVNRRWKGIAAARLGTRLLGDEQRFFEAQSLTPQELPCRIWDTFTFRAARCGIWLIRSNDIVAIISPPKTR</sequence>